<dbReference type="RefSeq" id="WP_189051247.1">
    <property type="nucleotide sequence ID" value="NZ_BMJQ01000017.1"/>
</dbReference>
<dbReference type="SUPFAM" id="SSF110087">
    <property type="entry name" value="DR1885-like metal-binding protein"/>
    <property type="match status" value="1"/>
</dbReference>
<organism evidence="2 3">
    <name type="scientific">Aliidongia dinghuensis</name>
    <dbReference type="NCBI Taxonomy" id="1867774"/>
    <lineage>
        <taxon>Bacteria</taxon>
        <taxon>Pseudomonadati</taxon>
        <taxon>Pseudomonadota</taxon>
        <taxon>Alphaproteobacteria</taxon>
        <taxon>Rhodospirillales</taxon>
        <taxon>Dongiaceae</taxon>
        <taxon>Aliidongia</taxon>
    </lineage>
</organism>
<reference evidence="2" key="1">
    <citation type="journal article" date="2014" name="Int. J. Syst. Evol. Microbiol.">
        <title>Complete genome sequence of Corynebacterium casei LMG S-19264T (=DSM 44701T), isolated from a smear-ripened cheese.</title>
        <authorList>
            <consortium name="US DOE Joint Genome Institute (JGI-PGF)"/>
            <person name="Walter F."/>
            <person name="Albersmeier A."/>
            <person name="Kalinowski J."/>
            <person name="Ruckert C."/>
        </authorList>
    </citation>
    <scope>NUCLEOTIDE SEQUENCE</scope>
    <source>
        <strain evidence="2">CGMCC 1.15725</strain>
    </source>
</reference>
<name>A0A8J2Z041_9PROT</name>
<reference evidence="2" key="2">
    <citation type="submission" date="2020-09" db="EMBL/GenBank/DDBJ databases">
        <authorList>
            <person name="Sun Q."/>
            <person name="Zhou Y."/>
        </authorList>
    </citation>
    <scope>NUCLEOTIDE SEQUENCE</scope>
    <source>
        <strain evidence="2">CGMCC 1.15725</strain>
    </source>
</reference>
<feature type="chain" id="PRO_5035324936" description="Copper chaperone PCu(A)C" evidence="1">
    <location>
        <begin position="28"/>
        <end position="165"/>
    </location>
</feature>
<protein>
    <recommendedName>
        <fullName evidence="4">Copper chaperone PCu(A)C</fullName>
    </recommendedName>
</protein>
<dbReference type="PANTHER" id="PTHR36302">
    <property type="entry name" value="BLR7088 PROTEIN"/>
    <property type="match status" value="1"/>
</dbReference>
<dbReference type="InterPro" id="IPR058248">
    <property type="entry name" value="Lxx211020-like"/>
</dbReference>
<evidence type="ECO:0008006" key="4">
    <source>
        <dbReference type="Google" id="ProtNLM"/>
    </source>
</evidence>
<sequence>MAGFLLRALCRCVPVVFLVWSACAAAAAEPVSVDGAWAHRSTRAHVVFVYLSISLAKDARDVLIGAASPIADKIDILDLMPRSKGRGESLEPVLALELDSHAPTVLQPGAAHLILRGVKQKLKTGDSFPVTLRFANAGSRDVVVKLLDLPPSSGMPAVPKGIKLD</sequence>
<dbReference type="Proteomes" id="UP000646365">
    <property type="component" value="Unassembled WGS sequence"/>
</dbReference>
<feature type="signal peptide" evidence="1">
    <location>
        <begin position="1"/>
        <end position="27"/>
    </location>
</feature>
<dbReference type="Gene3D" id="2.60.40.1890">
    <property type="entry name" value="PCu(A)C copper chaperone"/>
    <property type="match status" value="1"/>
</dbReference>
<dbReference type="InterPro" id="IPR007410">
    <property type="entry name" value="LpqE-like"/>
</dbReference>
<keyword evidence="1" id="KW-0732">Signal</keyword>
<keyword evidence="3" id="KW-1185">Reference proteome</keyword>
<evidence type="ECO:0000313" key="2">
    <source>
        <dbReference type="EMBL" id="GGF40456.1"/>
    </source>
</evidence>
<dbReference type="InterPro" id="IPR036182">
    <property type="entry name" value="PCuAC_sf"/>
</dbReference>
<comment type="caution">
    <text evidence="2">The sequence shown here is derived from an EMBL/GenBank/DDBJ whole genome shotgun (WGS) entry which is preliminary data.</text>
</comment>
<gene>
    <name evidence="2" type="ORF">GCM10011611_53610</name>
</gene>
<proteinExistence type="predicted"/>
<dbReference type="Pfam" id="PF04314">
    <property type="entry name" value="PCuAC"/>
    <property type="match status" value="1"/>
</dbReference>
<evidence type="ECO:0000256" key="1">
    <source>
        <dbReference type="SAM" id="SignalP"/>
    </source>
</evidence>
<accession>A0A8J2Z041</accession>
<dbReference type="EMBL" id="BMJQ01000017">
    <property type="protein sequence ID" value="GGF40456.1"/>
    <property type="molecule type" value="Genomic_DNA"/>
</dbReference>
<dbReference type="PROSITE" id="PS51257">
    <property type="entry name" value="PROKAR_LIPOPROTEIN"/>
    <property type="match status" value="1"/>
</dbReference>
<evidence type="ECO:0000313" key="3">
    <source>
        <dbReference type="Proteomes" id="UP000646365"/>
    </source>
</evidence>
<dbReference type="AlphaFoldDB" id="A0A8J2Z041"/>
<dbReference type="PANTHER" id="PTHR36302:SF1">
    <property type="entry name" value="COPPER CHAPERONE PCU(A)C"/>
    <property type="match status" value="1"/>
</dbReference>